<keyword evidence="2" id="KW-1185">Reference proteome</keyword>
<proteinExistence type="predicted"/>
<feature type="non-terminal residue" evidence="1">
    <location>
        <position position="1"/>
    </location>
</feature>
<organism evidence="2">
    <name type="scientific">Perkinsus marinus (strain ATCC 50983 / TXsc)</name>
    <dbReference type="NCBI Taxonomy" id="423536"/>
    <lineage>
        <taxon>Eukaryota</taxon>
        <taxon>Sar</taxon>
        <taxon>Alveolata</taxon>
        <taxon>Perkinsozoa</taxon>
        <taxon>Perkinsea</taxon>
        <taxon>Perkinsida</taxon>
        <taxon>Perkinsidae</taxon>
        <taxon>Perkinsus</taxon>
    </lineage>
</organism>
<dbReference type="AlphaFoldDB" id="C5L386"/>
<gene>
    <name evidence="1" type="ORF">Pmar_PMAR026181</name>
</gene>
<dbReference type="EMBL" id="GG678742">
    <property type="protein sequence ID" value="EER08805.1"/>
    <property type="molecule type" value="Genomic_DNA"/>
</dbReference>
<dbReference type="RefSeq" id="XP_002776989.1">
    <property type="nucleotide sequence ID" value="XM_002776943.1"/>
</dbReference>
<evidence type="ECO:0000313" key="2">
    <source>
        <dbReference type="Proteomes" id="UP000007800"/>
    </source>
</evidence>
<feature type="non-terminal residue" evidence="1">
    <location>
        <position position="67"/>
    </location>
</feature>
<dbReference type="InParanoid" id="C5L386"/>
<protein>
    <submittedName>
        <fullName evidence="1">Uncharacterized protein</fullName>
    </submittedName>
</protein>
<dbReference type="GeneID" id="9043372"/>
<evidence type="ECO:0000313" key="1">
    <source>
        <dbReference type="EMBL" id="EER08805.1"/>
    </source>
</evidence>
<dbReference type="Proteomes" id="UP000007800">
    <property type="component" value="Unassembled WGS sequence"/>
</dbReference>
<reference evidence="1 2" key="1">
    <citation type="submission" date="2008-07" db="EMBL/GenBank/DDBJ databases">
        <authorList>
            <person name="El-Sayed N."/>
            <person name="Caler E."/>
            <person name="Inman J."/>
            <person name="Amedeo P."/>
            <person name="Hass B."/>
            <person name="Wortman J."/>
        </authorList>
    </citation>
    <scope>NUCLEOTIDE SEQUENCE [LARGE SCALE GENOMIC DNA]</scope>
    <source>
        <strain evidence="2">ATCC 50983 / TXsc</strain>
    </source>
</reference>
<sequence length="67" mass="7370">RILSLIMRNILSHLPLHQELKTGEQTCRHETELIASANAVEMNWEPLSVCMPSGVVLNVASTTLNSA</sequence>
<name>C5L386_PERM5</name>
<accession>C5L386</accession>